<keyword evidence="1" id="KW-0732">Signal</keyword>
<protein>
    <submittedName>
        <fullName evidence="2">Uncharacterized protein</fullName>
    </submittedName>
</protein>
<sequence>MREILLVPFYLLASITFSPQEESPWCGNVGATEGRSAKSW</sequence>
<name>A0A2B7WFC8_9EURO</name>
<reference evidence="2 3" key="1">
    <citation type="submission" date="2017-10" db="EMBL/GenBank/DDBJ databases">
        <title>Comparative genomics in systemic dimorphic fungi from Ajellomycetaceae.</title>
        <authorList>
            <person name="Munoz J.F."/>
            <person name="Mcewen J.G."/>
            <person name="Clay O.K."/>
            <person name="Cuomo C.A."/>
        </authorList>
    </citation>
    <scope>NUCLEOTIDE SEQUENCE [LARGE SCALE GENOMIC DNA]</scope>
    <source>
        <strain evidence="2 3">UAMH5409</strain>
    </source>
</reference>
<comment type="caution">
    <text evidence="2">The sequence shown here is derived from an EMBL/GenBank/DDBJ whole genome shotgun (WGS) entry which is preliminary data.</text>
</comment>
<feature type="chain" id="PRO_5012044220" evidence="1">
    <location>
        <begin position="17"/>
        <end position="40"/>
    </location>
</feature>
<accession>A0A2B7WFC8</accession>
<organism evidence="2 3">
    <name type="scientific">Helicocarpus griseus UAMH5409</name>
    <dbReference type="NCBI Taxonomy" id="1447875"/>
    <lineage>
        <taxon>Eukaryota</taxon>
        <taxon>Fungi</taxon>
        <taxon>Dikarya</taxon>
        <taxon>Ascomycota</taxon>
        <taxon>Pezizomycotina</taxon>
        <taxon>Eurotiomycetes</taxon>
        <taxon>Eurotiomycetidae</taxon>
        <taxon>Onygenales</taxon>
        <taxon>Ajellomycetaceae</taxon>
        <taxon>Helicocarpus</taxon>
    </lineage>
</organism>
<feature type="signal peptide" evidence="1">
    <location>
        <begin position="1"/>
        <end position="16"/>
    </location>
</feature>
<proteinExistence type="predicted"/>
<dbReference type="AlphaFoldDB" id="A0A2B7WFC8"/>
<evidence type="ECO:0000313" key="3">
    <source>
        <dbReference type="Proteomes" id="UP000223968"/>
    </source>
</evidence>
<dbReference type="Proteomes" id="UP000223968">
    <property type="component" value="Unassembled WGS sequence"/>
</dbReference>
<evidence type="ECO:0000313" key="2">
    <source>
        <dbReference type="EMBL" id="PGG95288.1"/>
    </source>
</evidence>
<gene>
    <name evidence="2" type="ORF">AJ79_10144</name>
</gene>
<evidence type="ECO:0000256" key="1">
    <source>
        <dbReference type="SAM" id="SignalP"/>
    </source>
</evidence>
<keyword evidence="3" id="KW-1185">Reference proteome</keyword>
<dbReference type="EMBL" id="PDNB01000366">
    <property type="protein sequence ID" value="PGG95288.1"/>
    <property type="molecule type" value="Genomic_DNA"/>
</dbReference>